<feature type="transmembrane region" description="Helical" evidence="1">
    <location>
        <begin position="116"/>
        <end position="133"/>
    </location>
</feature>
<sequence>MKDKTKRWYSLAPNSLVMGMILALVGGYLDAYTYITRDGVFATAQTGNTVLFAVRAASPEYNGALQNIPPFVAFIAGVLVAEHMKDRLDMHRRFVLALECVILFIVGWLPGSVPNMIITISVAFVSSLQIATFNKLGKWSYNSTITTGNLRTASSASYEAFANQNKEAMKKFISFSAIILSFIGGALIGTYFSTTLEYKAIWIASGIILVITILYHKTREQEGTDEPIEVKESP</sequence>
<proteinExistence type="predicted"/>
<feature type="transmembrane region" description="Helical" evidence="1">
    <location>
        <begin position="172"/>
        <end position="192"/>
    </location>
</feature>
<feature type="transmembrane region" description="Helical" evidence="1">
    <location>
        <begin position="93"/>
        <end position="110"/>
    </location>
</feature>
<dbReference type="Pfam" id="PF06912">
    <property type="entry name" value="DUF1275"/>
    <property type="match status" value="1"/>
</dbReference>
<name>A0ABR8XM33_9BACL</name>
<dbReference type="RefSeq" id="WP_191703555.1">
    <property type="nucleotide sequence ID" value="NZ_JACSPW010000006.1"/>
</dbReference>
<keyword evidence="1" id="KW-0812">Transmembrane</keyword>
<organism evidence="2 3">
    <name type="scientific">Solibacillus merdavium</name>
    <dbReference type="NCBI Taxonomy" id="2762218"/>
    <lineage>
        <taxon>Bacteria</taxon>
        <taxon>Bacillati</taxon>
        <taxon>Bacillota</taxon>
        <taxon>Bacilli</taxon>
        <taxon>Bacillales</taxon>
        <taxon>Caryophanaceae</taxon>
        <taxon>Solibacillus</taxon>
    </lineage>
</organism>
<accession>A0ABR8XM33</accession>
<dbReference type="PANTHER" id="PTHR37314">
    <property type="entry name" value="SLR0142 PROTEIN"/>
    <property type="match status" value="1"/>
</dbReference>
<keyword evidence="1" id="KW-0472">Membrane</keyword>
<feature type="transmembrane region" description="Helical" evidence="1">
    <location>
        <begin position="64"/>
        <end position="81"/>
    </location>
</feature>
<reference evidence="2 3" key="1">
    <citation type="submission" date="2020-08" db="EMBL/GenBank/DDBJ databases">
        <title>A Genomic Blueprint of the Chicken Gut Microbiome.</title>
        <authorList>
            <person name="Gilroy R."/>
            <person name="Ravi A."/>
            <person name="Getino M."/>
            <person name="Pursley I."/>
            <person name="Horton D.L."/>
            <person name="Alikhan N.-F."/>
            <person name="Baker D."/>
            <person name="Gharbi K."/>
            <person name="Hall N."/>
            <person name="Watson M."/>
            <person name="Adriaenssens E.M."/>
            <person name="Foster-Nyarko E."/>
            <person name="Jarju S."/>
            <person name="Secka A."/>
            <person name="Antonio M."/>
            <person name="Oren A."/>
            <person name="Chaudhuri R."/>
            <person name="La Ragione R.M."/>
            <person name="Hildebrand F."/>
            <person name="Pallen M.J."/>
        </authorList>
    </citation>
    <scope>NUCLEOTIDE SEQUENCE [LARGE SCALE GENOMIC DNA]</scope>
    <source>
        <strain evidence="2 3">Sa1YVA6</strain>
    </source>
</reference>
<comment type="caution">
    <text evidence="2">The sequence shown here is derived from an EMBL/GenBank/DDBJ whole genome shotgun (WGS) entry which is preliminary data.</text>
</comment>
<evidence type="ECO:0000313" key="3">
    <source>
        <dbReference type="Proteomes" id="UP000600565"/>
    </source>
</evidence>
<keyword evidence="3" id="KW-1185">Reference proteome</keyword>
<feature type="transmembrane region" description="Helical" evidence="1">
    <location>
        <begin position="198"/>
        <end position="215"/>
    </location>
</feature>
<dbReference type="Proteomes" id="UP000600565">
    <property type="component" value="Unassembled WGS sequence"/>
</dbReference>
<gene>
    <name evidence="2" type="ORF">H9632_07790</name>
</gene>
<feature type="transmembrane region" description="Helical" evidence="1">
    <location>
        <begin position="12"/>
        <end position="29"/>
    </location>
</feature>
<protein>
    <submittedName>
        <fullName evidence="2">DUF1275 domain-containing protein</fullName>
    </submittedName>
</protein>
<evidence type="ECO:0000256" key="1">
    <source>
        <dbReference type="SAM" id="Phobius"/>
    </source>
</evidence>
<dbReference type="EMBL" id="JACSPW010000006">
    <property type="protein sequence ID" value="MBD8032966.1"/>
    <property type="molecule type" value="Genomic_DNA"/>
</dbReference>
<dbReference type="InterPro" id="IPR010699">
    <property type="entry name" value="DUF1275"/>
</dbReference>
<keyword evidence="1" id="KW-1133">Transmembrane helix</keyword>
<dbReference type="PANTHER" id="PTHR37314:SF4">
    <property type="entry name" value="UPF0700 TRANSMEMBRANE PROTEIN YOAK"/>
    <property type="match status" value="1"/>
</dbReference>
<evidence type="ECO:0000313" key="2">
    <source>
        <dbReference type="EMBL" id="MBD8032966.1"/>
    </source>
</evidence>